<protein>
    <recommendedName>
        <fullName evidence="3">exo-alpha-sialidase</fullName>
        <ecNumber evidence="3">3.2.1.18</ecNumber>
    </recommendedName>
</protein>
<dbReference type="InterPro" id="IPR026856">
    <property type="entry name" value="Sialidase_fam"/>
</dbReference>
<name>A0A4R5KJM2_9MICC</name>
<dbReference type="InterPro" id="IPR013783">
    <property type="entry name" value="Ig-like_fold"/>
</dbReference>
<evidence type="ECO:0000256" key="5">
    <source>
        <dbReference type="SAM" id="SignalP"/>
    </source>
</evidence>
<dbReference type="EMBL" id="SMRU01000013">
    <property type="protein sequence ID" value="TDF95342.1"/>
    <property type="molecule type" value="Genomic_DNA"/>
</dbReference>
<feature type="domain" description="Sialidase" evidence="7">
    <location>
        <begin position="268"/>
        <end position="441"/>
    </location>
</feature>
<dbReference type="PANTHER" id="PTHR10628:SF30">
    <property type="entry name" value="EXO-ALPHA-SIALIDASE"/>
    <property type="match status" value="1"/>
</dbReference>
<evidence type="ECO:0000259" key="7">
    <source>
        <dbReference type="Pfam" id="PF13088"/>
    </source>
</evidence>
<dbReference type="Pfam" id="PF10633">
    <property type="entry name" value="NPCBM_assoc"/>
    <property type="match status" value="1"/>
</dbReference>
<sequence>MNHAVLAHRVRKRTKGRGARLPLALSAAAVLVASSVMPAYALDPFPATNVPTNPPGSYAEQVLASNGDNGIDPVLGKYYRIVALADLGDGVVVASYDGRPDGGDSPSPNSIVQRRSADGGKTWGNPTFIARGQMGSAGVQKYGFSDPSYVVDKVTGTVFNFHVYSKNQGFGGSILGNDDSDPNVISAEVSVSTDRGLTWSTDPANQPALPVPSGYTGGSAYSGFAGPLITNIVKPNGSTVNGVANVGGVVSMFASSGEGIQLKYGPHAGRLIQQFAGTIVQPDGSRQIQAYSVYSDDHGKSWTMGAPTGTGMDENKVVELSDGRIMLNSRDSSGANPHYRKVAYSSDGGATYSTPVIETQLPDPRNNGSITRMYPDAPEGSADAKKLLFSNSPTPTAGGARVDGTIRYSADDGKTWGSSRIFKPGSMSYSTLTPLADGTFGVLYEGDSNTITFGKFDKAWLSPIAATITPASATVANGGSTQLGVTVTNGDSVPLPASTVSLDALQDWTSTTADLPALDPGASVTVQLTVGSPSYAKAGAVPLTARLTAGPATVSAPVSMAVTGGSAENVVGAYIFGARNDTGRDLASQPYTAGSLVPYKFRVYSTGNVTESVVPQSGNFQPFLPPGAGNCRFSSLGAWGNFLCGTPQHTVSADEMAQGFFVPSTVWQVTGTGASTRNYTVTGDEVDLLVRNPRLDGSAAPVFNDLDGDGFAGPGDTVTFTYTVANAGNVALTNVSAPAIGLSRQSLAVGESVSVSSTYTLTDADIAARQLPASSIATTASNGSKVATLDLVRAAVPLKVKPAMPGSAPAITPQDLIGQNPPIDLDLGSSQAVKHRAGETVTIHNVEYGQWYYVYLNKRSYRLGWFFPTQQNTISFVLPDDVKNGMDSLVVLDSDGKQVSFGDFQVTPFGNK</sequence>
<evidence type="ECO:0000256" key="2">
    <source>
        <dbReference type="ARBA" id="ARBA00009348"/>
    </source>
</evidence>
<evidence type="ECO:0000256" key="3">
    <source>
        <dbReference type="ARBA" id="ARBA00012733"/>
    </source>
</evidence>
<dbReference type="GO" id="GO:0005737">
    <property type="term" value="C:cytoplasm"/>
    <property type="evidence" value="ECO:0007669"/>
    <property type="project" value="TreeGrafter"/>
</dbReference>
<dbReference type="Gene3D" id="2.60.40.10">
    <property type="entry name" value="Immunoglobulins"/>
    <property type="match status" value="1"/>
</dbReference>
<dbReference type="PANTHER" id="PTHR10628">
    <property type="entry name" value="SIALIDASE"/>
    <property type="match status" value="1"/>
</dbReference>
<evidence type="ECO:0000259" key="8">
    <source>
        <dbReference type="Pfam" id="PF24346"/>
    </source>
</evidence>
<dbReference type="Proteomes" id="UP000295511">
    <property type="component" value="Unassembled WGS sequence"/>
</dbReference>
<keyword evidence="10" id="KW-1185">Reference proteome</keyword>
<dbReference type="Pfam" id="PF24346">
    <property type="entry name" value="DUF7507"/>
    <property type="match status" value="1"/>
</dbReference>
<feature type="signal peptide" evidence="5">
    <location>
        <begin position="1"/>
        <end position="41"/>
    </location>
</feature>
<accession>A0A4R5KJM2</accession>
<evidence type="ECO:0000313" key="10">
    <source>
        <dbReference type="Proteomes" id="UP000295511"/>
    </source>
</evidence>
<dbReference type="EC" id="3.2.1.18" evidence="3"/>
<comment type="caution">
    <text evidence="9">The sequence shown here is derived from an EMBL/GenBank/DDBJ whole genome shotgun (WGS) entry which is preliminary data.</text>
</comment>
<dbReference type="GO" id="GO:0004308">
    <property type="term" value="F:exo-alpha-sialidase activity"/>
    <property type="evidence" value="ECO:0007669"/>
    <property type="project" value="UniProtKB-EC"/>
</dbReference>
<organism evidence="9 10">
    <name type="scientific">Arthrobacter terricola</name>
    <dbReference type="NCBI Taxonomy" id="2547396"/>
    <lineage>
        <taxon>Bacteria</taxon>
        <taxon>Bacillati</taxon>
        <taxon>Actinomycetota</taxon>
        <taxon>Actinomycetes</taxon>
        <taxon>Micrococcales</taxon>
        <taxon>Micrococcaceae</taxon>
        <taxon>Arthrobacter</taxon>
    </lineage>
</organism>
<comment type="similarity">
    <text evidence="2">Belongs to the glycosyl hydrolase 33 family.</text>
</comment>
<dbReference type="CDD" id="cd15482">
    <property type="entry name" value="Sialidase_non-viral"/>
    <property type="match status" value="1"/>
</dbReference>
<dbReference type="AlphaFoldDB" id="A0A4R5KJM2"/>
<dbReference type="InterPro" id="IPR011040">
    <property type="entry name" value="Sialidase"/>
</dbReference>
<gene>
    <name evidence="9" type="ORF">E1809_12625</name>
</gene>
<evidence type="ECO:0000259" key="6">
    <source>
        <dbReference type="Pfam" id="PF10633"/>
    </source>
</evidence>
<dbReference type="Gene3D" id="2.120.10.10">
    <property type="match status" value="1"/>
</dbReference>
<reference evidence="9 10" key="1">
    <citation type="submission" date="2019-03" db="EMBL/GenBank/DDBJ databases">
        <title>Whole genome sequence of Arthrobacter sp JH1-1.</title>
        <authorList>
            <person name="Trinh H.N."/>
        </authorList>
    </citation>
    <scope>NUCLEOTIDE SEQUENCE [LARGE SCALE GENOMIC DNA]</scope>
    <source>
        <strain evidence="9 10">JH1-1</strain>
    </source>
</reference>
<evidence type="ECO:0000256" key="1">
    <source>
        <dbReference type="ARBA" id="ARBA00000427"/>
    </source>
</evidence>
<proteinExistence type="inferred from homology"/>
<dbReference type="GO" id="GO:0009313">
    <property type="term" value="P:oligosaccharide catabolic process"/>
    <property type="evidence" value="ECO:0007669"/>
    <property type="project" value="TreeGrafter"/>
</dbReference>
<dbReference type="Pfam" id="PF13088">
    <property type="entry name" value="BNR_2"/>
    <property type="match status" value="1"/>
</dbReference>
<keyword evidence="5" id="KW-0732">Signal</keyword>
<dbReference type="SUPFAM" id="SSF50939">
    <property type="entry name" value="Sialidases"/>
    <property type="match status" value="1"/>
</dbReference>
<comment type="catalytic activity">
    <reaction evidence="1">
        <text>Hydrolysis of alpha-(2-&gt;3)-, alpha-(2-&gt;6)-, alpha-(2-&gt;8)- glycosidic linkages of terminal sialic acid residues in oligosaccharides, glycoproteins, glycolipids, colominic acid and synthetic substrates.</text>
        <dbReference type="EC" id="3.2.1.18"/>
    </reaction>
</comment>
<dbReference type="RefSeq" id="WP_133204576.1">
    <property type="nucleotide sequence ID" value="NZ_SMRU01000013.1"/>
</dbReference>
<dbReference type="InterPro" id="IPR036278">
    <property type="entry name" value="Sialidase_sf"/>
</dbReference>
<feature type="chain" id="PRO_5021009353" description="exo-alpha-sialidase" evidence="5">
    <location>
        <begin position="42"/>
        <end position="912"/>
    </location>
</feature>
<feature type="domain" description="DUF7507" evidence="8">
    <location>
        <begin position="708"/>
        <end position="785"/>
    </location>
</feature>
<evidence type="ECO:0000256" key="4">
    <source>
        <dbReference type="SAM" id="MobiDB-lite"/>
    </source>
</evidence>
<feature type="region of interest" description="Disordered" evidence="4">
    <location>
        <begin position="98"/>
        <end position="124"/>
    </location>
</feature>
<dbReference type="InterPro" id="IPR055354">
    <property type="entry name" value="DUF7507"/>
</dbReference>
<dbReference type="InterPro" id="IPR018905">
    <property type="entry name" value="A-galactase_NEW3"/>
</dbReference>
<feature type="domain" description="Alpha-galactosidase NEW3" evidence="6">
    <location>
        <begin position="478"/>
        <end position="548"/>
    </location>
</feature>
<dbReference type="GO" id="GO:0016020">
    <property type="term" value="C:membrane"/>
    <property type="evidence" value="ECO:0007669"/>
    <property type="project" value="TreeGrafter"/>
</dbReference>
<evidence type="ECO:0000313" key="9">
    <source>
        <dbReference type="EMBL" id="TDF95342.1"/>
    </source>
</evidence>
<dbReference type="OrthoDB" id="7294637at2"/>
<dbReference type="GO" id="GO:0006689">
    <property type="term" value="P:ganglioside catabolic process"/>
    <property type="evidence" value="ECO:0007669"/>
    <property type="project" value="TreeGrafter"/>
</dbReference>